<evidence type="ECO:0000256" key="2">
    <source>
        <dbReference type="ARBA" id="ARBA00023125"/>
    </source>
</evidence>
<evidence type="ECO:0000256" key="3">
    <source>
        <dbReference type="ARBA" id="ARBA00023163"/>
    </source>
</evidence>
<dbReference type="InterPro" id="IPR001647">
    <property type="entry name" value="HTH_TetR"/>
</dbReference>
<dbReference type="GO" id="GO:0000976">
    <property type="term" value="F:transcription cis-regulatory region binding"/>
    <property type="evidence" value="ECO:0007669"/>
    <property type="project" value="TreeGrafter"/>
</dbReference>
<dbReference type="InterPro" id="IPR009057">
    <property type="entry name" value="Homeodomain-like_sf"/>
</dbReference>
<reference evidence="6" key="1">
    <citation type="submission" date="2018-07" db="EMBL/GenBank/DDBJ databases">
        <authorList>
            <person name="Ashton P.M."/>
            <person name="Dallman T."/>
            <person name="Nair S."/>
            <person name="De Pinna E."/>
            <person name="Peters T."/>
            <person name="Grant K."/>
        </authorList>
    </citation>
    <scope>NUCLEOTIDE SEQUENCE</scope>
    <source>
        <strain evidence="6">296838</strain>
    </source>
</reference>
<protein>
    <submittedName>
        <fullName evidence="6">TetR/AcrR family transcriptional regulator</fullName>
    </submittedName>
</protein>
<keyword evidence="2 4" id="KW-0238">DNA-binding</keyword>
<dbReference type="PANTHER" id="PTHR30055">
    <property type="entry name" value="HTH-TYPE TRANSCRIPTIONAL REGULATOR RUTR"/>
    <property type="match status" value="1"/>
</dbReference>
<keyword evidence="1" id="KW-0805">Transcription regulation</keyword>
<dbReference type="GO" id="GO:0003700">
    <property type="term" value="F:DNA-binding transcription factor activity"/>
    <property type="evidence" value="ECO:0007669"/>
    <property type="project" value="TreeGrafter"/>
</dbReference>
<dbReference type="InterPro" id="IPR050109">
    <property type="entry name" value="HTH-type_TetR-like_transc_reg"/>
</dbReference>
<organism evidence="6">
    <name type="scientific">Salmonella enterica subsp. enterica serovar Chester</name>
    <dbReference type="NCBI Taxonomy" id="149386"/>
    <lineage>
        <taxon>Bacteria</taxon>
        <taxon>Pseudomonadati</taxon>
        <taxon>Pseudomonadota</taxon>
        <taxon>Gammaproteobacteria</taxon>
        <taxon>Enterobacterales</taxon>
        <taxon>Enterobacteriaceae</taxon>
        <taxon>Salmonella</taxon>
    </lineage>
</organism>
<evidence type="ECO:0000256" key="1">
    <source>
        <dbReference type="ARBA" id="ARBA00023015"/>
    </source>
</evidence>
<dbReference type="PANTHER" id="PTHR30055:SF234">
    <property type="entry name" value="HTH-TYPE TRANSCRIPTIONAL REGULATOR BETI"/>
    <property type="match status" value="1"/>
</dbReference>
<feature type="domain" description="HTH tetR-type" evidence="5">
    <location>
        <begin position="15"/>
        <end position="73"/>
    </location>
</feature>
<dbReference type="Gene3D" id="1.10.357.10">
    <property type="entry name" value="Tetracycline Repressor, domain 2"/>
    <property type="match status" value="1"/>
</dbReference>
<dbReference type="PROSITE" id="PS50977">
    <property type="entry name" value="HTH_TETR_2"/>
    <property type="match status" value="1"/>
</dbReference>
<feature type="DNA-binding region" description="H-T-H motif" evidence="4">
    <location>
        <begin position="36"/>
        <end position="55"/>
    </location>
</feature>
<gene>
    <name evidence="6" type="ORF">DS524_27325</name>
</gene>
<keyword evidence="3" id="KW-0804">Transcription</keyword>
<comment type="caution">
    <text evidence="6">The sequence shown here is derived from an EMBL/GenBank/DDBJ whole genome shotgun (WGS) entry which is preliminary data.</text>
</comment>
<accession>A0A5U8SWU9</accession>
<evidence type="ECO:0000259" key="5">
    <source>
        <dbReference type="PROSITE" id="PS50977"/>
    </source>
</evidence>
<proteinExistence type="predicted"/>
<dbReference type="EMBL" id="AAGUAT010000223">
    <property type="protein sequence ID" value="EBR9859453.1"/>
    <property type="molecule type" value="Genomic_DNA"/>
</dbReference>
<dbReference type="Pfam" id="PF00440">
    <property type="entry name" value="TetR_N"/>
    <property type="match status" value="1"/>
</dbReference>
<name>A0A5U8SWU9_SALET</name>
<dbReference type="AlphaFoldDB" id="A0A5U8SWU9"/>
<sequence length="216" mass="24029">MACTDDGAPYSGTRKRTFNLLVNTALALFEQGAMPSVSELAAEAGVSRATAYRYFPAQSDLIAATVDASLGPILTWRSDSPETRDRMEQLLAFAYPQMFRHEGALRAALYVSLQQWAQDRSASAKSQTNDEKKLVRGHRKAILANVTEPLKAHVDQETLDKVIRAFSLVYGSEVFLVMKDIWKMNDGEVIDITQWMAKAILNQAMADSRAQQDEQP</sequence>
<evidence type="ECO:0000256" key="4">
    <source>
        <dbReference type="PROSITE-ProRule" id="PRU00335"/>
    </source>
</evidence>
<evidence type="ECO:0000313" key="6">
    <source>
        <dbReference type="EMBL" id="EBR9859453.1"/>
    </source>
</evidence>
<dbReference type="SUPFAM" id="SSF46689">
    <property type="entry name" value="Homeodomain-like"/>
    <property type="match status" value="1"/>
</dbReference>